<keyword evidence="1" id="KW-0812">Transmembrane</keyword>
<name>A0AB35BWW5_9GAMM</name>
<protein>
    <submittedName>
        <fullName evidence="2">Uncharacterized protein</fullName>
    </submittedName>
</protein>
<dbReference type="RefSeq" id="WP_008314936.1">
    <property type="nucleotide sequence ID" value="NZ_CP115969.1"/>
</dbReference>
<evidence type="ECO:0000313" key="2">
    <source>
        <dbReference type="EMBL" id="MBS7823700.1"/>
    </source>
</evidence>
<evidence type="ECO:0000256" key="1">
    <source>
        <dbReference type="SAM" id="Phobius"/>
    </source>
</evidence>
<comment type="caution">
    <text evidence="2">The sequence shown here is derived from an EMBL/GenBank/DDBJ whole genome shotgun (WGS) entry which is preliminary data.</text>
</comment>
<keyword evidence="1" id="KW-1133">Transmembrane helix</keyword>
<dbReference type="Proteomes" id="UP000680020">
    <property type="component" value="Unassembled WGS sequence"/>
</dbReference>
<reference evidence="2" key="1">
    <citation type="submission" date="2021-03" db="EMBL/GenBank/DDBJ databases">
        <title>Identification and antibiotic profiling of Wohlfahrtiimonas chitiniclastica, an underestimated human pathogen.</title>
        <authorList>
            <person name="Kopf A."/>
            <person name="Bunk B."/>
            <person name="Coldewey S."/>
            <person name="Gunzer F."/>
            <person name="Riedel T."/>
            <person name="Schroettner P."/>
        </authorList>
    </citation>
    <scope>NUCLEOTIDE SEQUENCE</scope>
    <source>
        <strain evidence="2">DSM 100917</strain>
    </source>
</reference>
<dbReference type="AlphaFoldDB" id="A0AB35BWW5"/>
<evidence type="ECO:0000313" key="3">
    <source>
        <dbReference type="Proteomes" id="UP000680020"/>
    </source>
</evidence>
<gene>
    <name evidence="2" type="ORF">J7561_00600</name>
</gene>
<proteinExistence type="predicted"/>
<organism evidence="2 3">
    <name type="scientific">Wohlfahrtiimonas chitiniclastica</name>
    <dbReference type="NCBI Taxonomy" id="400946"/>
    <lineage>
        <taxon>Bacteria</taxon>
        <taxon>Pseudomonadati</taxon>
        <taxon>Pseudomonadota</taxon>
        <taxon>Gammaproteobacteria</taxon>
        <taxon>Cardiobacteriales</taxon>
        <taxon>Ignatzschineriaceae</taxon>
        <taxon>Wohlfahrtiimonas</taxon>
    </lineage>
</organism>
<feature type="transmembrane region" description="Helical" evidence="1">
    <location>
        <begin position="12"/>
        <end position="32"/>
    </location>
</feature>
<sequence>MKQKDILDEEWTPLKLIGLLMCVGVLFIIGHYQYCHWRNGEKYTPRSCKVVTAIVNTVTGMK</sequence>
<dbReference type="EMBL" id="JAGIBU010000001">
    <property type="protein sequence ID" value="MBS7823700.1"/>
    <property type="molecule type" value="Genomic_DNA"/>
</dbReference>
<accession>A0AB35BWW5</accession>
<keyword evidence="1" id="KW-0472">Membrane</keyword>